<sequence length="62" mass="7389">MQMTNYELIQEMETWQLAKFLRKVSDGETEFTVCDRECESCANDVEMCEALIERWLKEDCES</sequence>
<organism evidence="1">
    <name type="scientific">Podoviridae sp. ctlSr7</name>
    <dbReference type="NCBI Taxonomy" id="2826573"/>
    <lineage>
        <taxon>Viruses</taxon>
        <taxon>Duplodnaviria</taxon>
        <taxon>Heunggongvirae</taxon>
        <taxon>Uroviricota</taxon>
        <taxon>Caudoviricetes</taxon>
    </lineage>
</organism>
<accession>A0A8S5MYM4</accession>
<proteinExistence type="predicted"/>
<name>A0A8S5MYM4_9CAUD</name>
<evidence type="ECO:0000313" key="1">
    <source>
        <dbReference type="EMBL" id="DAD87130.1"/>
    </source>
</evidence>
<reference evidence="1" key="1">
    <citation type="journal article" date="2021" name="Proc. Natl. Acad. Sci. U.S.A.">
        <title>A Catalog of Tens of Thousands of Viruses from Human Metagenomes Reveals Hidden Associations with Chronic Diseases.</title>
        <authorList>
            <person name="Tisza M.J."/>
            <person name="Buck C.B."/>
        </authorList>
    </citation>
    <scope>NUCLEOTIDE SEQUENCE</scope>
    <source>
        <strain evidence="1">CtlSr7</strain>
    </source>
</reference>
<dbReference type="EMBL" id="BK015014">
    <property type="protein sequence ID" value="DAD87130.1"/>
    <property type="molecule type" value="Genomic_DNA"/>
</dbReference>
<protein>
    <submittedName>
        <fullName evidence="1">Uncharacterized protein</fullName>
    </submittedName>
</protein>